<reference evidence="2" key="1">
    <citation type="journal article" date="2012" name="Nature">
        <title>A physical, genetic and functional sequence assembly of the barley genome.</title>
        <authorList>
            <consortium name="The International Barley Genome Sequencing Consortium"/>
            <person name="Mayer K.F."/>
            <person name="Waugh R."/>
            <person name="Brown J.W."/>
            <person name="Schulman A."/>
            <person name="Langridge P."/>
            <person name="Platzer M."/>
            <person name="Fincher G.B."/>
            <person name="Muehlbauer G.J."/>
            <person name="Sato K."/>
            <person name="Close T.J."/>
            <person name="Wise R.P."/>
            <person name="Stein N."/>
        </authorList>
    </citation>
    <scope>NUCLEOTIDE SEQUENCE [LARGE SCALE GENOMIC DNA]</scope>
    <source>
        <strain evidence="2">cv. Morex</strain>
    </source>
</reference>
<dbReference type="EnsemblPlants" id="HORVU.MOREX.r3.7HG0679460.1">
    <property type="protein sequence ID" value="HORVU.MOREX.r3.7HG0679460.1.CDS1"/>
    <property type="gene ID" value="HORVU.MOREX.r3.7HG0679460"/>
</dbReference>
<dbReference type="Gramene" id="HORVU.MOREX.r2.7HG0563970.1">
    <property type="protein sequence ID" value="HORVU.MOREX.r2.7HG0563970.1.CDS.1"/>
    <property type="gene ID" value="HORVU.MOREX.r2.7HG0563970"/>
</dbReference>
<keyword evidence="2" id="KW-1185">Reference proteome</keyword>
<protein>
    <submittedName>
        <fullName evidence="1">Uncharacterized protein</fullName>
    </submittedName>
</protein>
<organism evidence="1 2">
    <name type="scientific">Hordeum vulgare subsp. vulgare</name>
    <name type="common">Domesticated barley</name>
    <dbReference type="NCBI Taxonomy" id="112509"/>
    <lineage>
        <taxon>Eukaryota</taxon>
        <taxon>Viridiplantae</taxon>
        <taxon>Streptophyta</taxon>
        <taxon>Embryophyta</taxon>
        <taxon>Tracheophyta</taxon>
        <taxon>Spermatophyta</taxon>
        <taxon>Magnoliopsida</taxon>
        <taxon>Liliopsida</taxon>
        <taxon>Poales</taxon>
        <taxon>Poaceae</taxon>
        <taxon>BOP clade</taxon>
        <taxon>Pooideae</taxon>
        <taxon>Triticodae</taxon>
        <taxon>Triticeae</taxon>
        <taxon>Hordeinae</taxon>
        <taxon>Hordeum</taxon>
    </lineage>
</organism>
<accession>A0A8I7BE63</accession>
<dbReference type="Proteomes" id="UP000011116">
    <property type="component" value="Chromosome 7H"/>
</dbReference>
<evidence type="ECO:0000313" key="2">
    <source>
        <dbReference type="Proteomes" id="UP000011116"/>
    </source>
</evidence>
<dbReference type="Gramene" id="HORVU.MOREX.r3.7HG0679460.1">
    <property type="protein sequence ID" value="HORVU.MOREX.r3.7HG0679460.1.CDS1"/>
    <property type="gene ID" value="HORVU.MOREX.r3.7HG0679460"/>
</dbReference>
<proteinExistence type="predicted"/>
<reference evidence="1" key="2">
    <citation type="submission" date="2020-10" db="EMBL/GenBank/DDBJ databases">
        <authorList>
            <person name="Scholz U."/>
            <person name="Mascher M."/>
            <person name="Fiebig A."/>
        </authorList>
    </citation>
    <scope>NUCLEOTIDE SEQUENCE [LARGE SCALE GENOMIC DNA]</scope>
    <source>
        <strain evidence="1">cv. Morex</strain>
    </source>
</reference>
<reference evidence="1" key="3">
    <citation type="submission" date="2022-01" db="UniProtKB">
        <authorList>
            <consortium name="EnsemblPlants"/>
        </authorList>
    </citation>
    <scope>IDENTIFICATION</scope>
    <source>
        <strain evidence="1">subsp. vulgare</strain>
    </source>
</reference>
<name>A0A8I7BE63_HORVV</name>
<sequence>MKEIEKQSTMGTSYEKIVVNSMQIVPNPVVHIKLSSYLDACVGETTVTEMKNDDKNYQKEDQAYFVQSPGGSCEDVDVVPTPPVLEEVQARFSKRTVGINLEHLGARVRR</sequence>
<evidence type="ECO:0000313" key="1">
    <source>
        <dbReference type="EnsemblPlants" id="HORVU.MOREX.r3.7HG0679460.1.CDS1"/>
    </source>
</evidence>
<dbReference type="AlphaFoldDB" id="A0A8I7BE63"/>